<accession>A0A1S7R113</accession>
<dbReference type="Proteomes" id="UP000191897">
    <property type="component" value="Unassembled WGS sequence"/>
</dbReference>
<sequence length="46" mass="4853">MAKGQLRSNKEVRKPKKDKTAKVAAAPPAGSQVKFANATTADGKKK</sequence>
<protein>
    <submittedName>
        <fullName evidence="2">Uncharacterized protein</fullName>
    </submittedName>
</protein>
<dbReference type="RefSeq" id="WP_003508140.1">
    <property type="nucleotide sequence ID" value="NZ_LT009731.1"/>
</dbReference>
<evidence type="ECO:0000256" key="1">
    <source>
        <dbReference type="SAM" id="MobiDB-lite"/>
    </source>
</evidence>
<evidence type="ECO:0000313" key="3">
    <source>
        <dbReference type="Proteomes" id="UP000191897"/>
    </source>
</evidence>
<dbReference type="GeneID" id="92926554"/>
<reference evidence="2 3" key="1">
    <citation type="submission" date="2016-01" db="EMBL/GenBank/DDBJ databases">
        <authorList>
            <person name="Oliw E.H."/>
        </authorList>
    </citation>
    <scope>NUCLEOTIDE SEQUENCE [LARGE SCALE GENOMIC DNA]</scope>
    <source>
        <strain evidence="2 3">Kerr 14</strain>
    </source>
</reference>
<proteinExistence type="predicted"/>
<evidence type="ECO:0000313" key="2">
    <source>
        <dbReference type="EMBL" id="CUX45023.1"/>
    </source>
</evidence>
<gene>
    <name evidence="2" type="ORF">AGR4C_Lc10166</name>
</gene>
<dbReference type="AlphaFoldDB" id="A0A1S7R113"/>
<dbReference type="EMBL" id="FBWC01000019">
    <property type="protein sequence ID" value="CUX45023.1"/>
    <property type="molecule type" value="Genomic_DNA"/>
</dbReference>
<name>A0A1S7R113_AGRTU</name>
<feature type="region of interest" description="Disordered" evidence="1">
    <location>
        <begin position="1"/>
        <end position="46"/>
    </location>
</feature>
<organism evidence="2 3">
    <name type="scientific">Agrobacterium tumefaciens str. Kerr 14</name>
    <dbReference type="NCBI Taxonomy" id="1183424"/>
    <lineage>
        <taxon>Bacteria</taxon>
        <taxon>Pseudomonadati</taxon>
        <taxon>Pseudomonadota</taxon>
        <taxon>Alphaproteobacteria</taxon>
        <taxon>Hyphomicrobiales</taxon>
        <taxon>Rhizobiaceae</taxon>
        <taxon>Rhizobium/Agrobacterium group</taxon>
        <taxon>Agrobacterium</taxon>
        <taxon>Agrobacterium tumefaciens complex</taxon>
    </lineage>
</organism>